<keyword evidence="9 14" id="KW-0472">Membrane</keyword>
<name>A0A7R8CXU1_LEPSM</name>
<sequence length="835" mass="96804">MDPRGLEDHISDPNWVVQTEVDQVEKPQSNLETENFTKRQKQSTSSSFVESVSTESNKIPLLLRRLSRRLSTSISKENILFSKSRSSSVAREPERPISDITLSPTGNLHPVKHKNTFGLKIIAIFERINNVQLSLAELSQCLSGKNEDSSSEKNLSNWTNSMELSTTRKEDQTVHKCFYDFCRQTILHGWHYLAVDDKSEVEVEENEVEILEDSREEDVQNVEFPPRILVESEKSTNTPPSFPTLEKKKRKRKRKKRKKKNIFNFHAFRSAFWTLIVSASVISGGFFLYNNTREFLNATVQTTLDGSVSLSEVFFPSVVVCNINQIRKSFFSELGFYENDTLVRIMYEDFIKGTVERDRQYTKVSDQYVVDSDEDSKRAAFYDVLKVFLEKRNLSVEGSITWLSHQKCDDMFIFSKWNSTITYNFGENKRDFGTDYGICCWYTPQLNFSDIPTGPDTDWAYWFNSVPKGAKTGKDNGFSVLFDIESFDYGYYDEGSEGLKVAVVHHLDMPIIRQRAFHVAPGTENQIPVTPTLYTATEQVLERFRPRDRDCYDESEIDLMYLPKSHGYRYEMSNCLFEAAYEKILERCHCAPGFHNEGGATAYQQYPVCQGKQLTCSNNILNRMGEFNEVEDIIENKTKPCLTNCEDQINDLFKLLRTCQGHKRLPLSSEYPNLCSALENIPNVYSHCSNPLNRWRSEKLENKTLARILQTEIYNYARENLAIINIFIKESYTKRFRKTEKMSRISYIASSGGLLGLCMGFSFVSLAEILYHIFLCLGLFCKRRTSRFISIEIERRKTRKTRKATTRTQQRLVPVETTTVNNFSENNQYEFRDWL</sequence>
<keyword evidence="5 12" id="KW-0812">Transmembrane</keyword>
<keyword evidence="10 12" id="KW-0739">Sodium transport</keyword>
<evidence type="ECO:0000256" key="2">
    <source>
        <dbReference type="ARBA" id="ARBA00007193"/>
    </source>
</evidence>
<dbReference type="GO" id="GO:0015280">
    <property type="term" value="F:ligand-gated sodium channel activity"/>
    <property type="evidence" value="ECO:0007669"/>
    <property type="project" value="TreeGrafter"/>
</dbReference>
<keyword evidence="3 12" id="KW-0813">Transport</keyword>
<accession>A0A7R8CXU1</accession>
<keyword evidence="11 12" id="KW-0407">Ion channel</keyword>
<comment type="similarity">
    <text evidence="2 12">Belongs to the amiloride-sensitive sodium channel (TC 1.A.6) family.</text>
</comment>
<feature type="compositionally biased region" description="Polar residues" evidence="13">
    <location>
        <begin position="23"/>
        <end position="34"/>
    </location>
</feature>
<comment type="subcellular location">
    <subcellularLocation>
        <location evidence="1">Membrane</location>
        <topology evidence="1">Multi-pass membrane protein</topology>
    </subcellularLocation>
</comment>
<dbReference type="OrthoDB" id="6369468at2759"/>
<dbReference type="AlphaFoldDB" id="A0A7R8CXU1"/>
<evidence type="ECO:0000256" key="3">
    <source>
        <dbReference type="ARBA" id="ARBA00022448"/>
    </source>
</evidence>
<evidence type="ECO:0000256" key="1">
    <source>
        <dbReference type="ARBA" id="ARBA00004141"/>
    </source>
</evidence>
<keyword evidence="8 12" id="KW-0406">Ion transport</keyword>
<dbReference type="InterPro" id="IPR001873">
    <property type="entry name" value="ENaC"/>
</dbReference>
<evidence type="ECO:0000256" key="4">
    <source>
        <dbReference type="ARBA" id="ARBA00022461"/>
    </source>
</evidence>
<dbReference type="GO" id="GO:0005886">
    <property type="term" value="C:plasma membrane"/>
    <property type="evidence" value="ECO:0007669"/>
    <property type="project" value="TreeGrafter"/>
</dbReference>
<dbReference type="Proteomes" id="UP000675881">
    <property type="component" value="Chromosome 5"/>
</dbReference>
<evidence type="ECO:0000256" key="9">
    <source>
        <dbReference type="ARBA" id="ARBA00023136"/>
    </source>
</evidence>
<evidence type="ECO:0000313" key="16">
    <source>
        <dbReference type="Proteomes" id="UP000675881"/>
    </source>
</evidence>
<dbReference type="Gene3D" id="2.60.470.10">
    <property type="entry name" value="Acid-sensing ion channels like domains"/>
    <property type="match status" value="1"/>
</dbReference>
<dbReference type="EMBL" id="HG994584">
    <property type="protein sequence ID" value="CAF2935277.1"/>
    <property type="molecule type" value="Genomic_DNA"/>
</dbReference>
<feature type="region of interest" description="Disordered" evidence="13">
    <location>
        <begin position="23"/>
        <end position="50"/>
    </location>
</feature>
<evidence type="ECO:0000256" key="14">
    <source>
        <dbReference type="SAM" id="Phobius"/>
    </source>
</evidence>
<evidence type="ECO:0000256" key="5">
    <source>
        <dbReference type="ARBA" id="ARBA00022692"/>
    </source>
</evidence>
<evidence type="ECO:0000256" key="12">
    <source>
        <dbReference type="RuleBase" id="RU000679"/>
    </source>
</evidence>
<protein>
    <submittedName>
        <fullName evidence="15">ASICN</fullName>
    </submittedName>
</protein>
<evidence type="ECO:0000256" key="13">
    <source>
        <dbReference type="SAM" id="MobiDB-lite"/>
    </source>
</evidence>
<proteinExistence type="inferred from homology"/>
<evidence type="ECO:0000256" key="7">
    <source>
        <dbReference type="ARBA" id="ARBA00023053"/>
    </source>
</evidence>
<keyword evidence="7" id="KW-0915">Sodium</keyword>
<evidence type="ECO:0000313" key="15">
    <source>
        <dbReference type="EMBL" id="CAF2935277.1"/>
    </source>
</evidence>
<dbReference type="Pfam" id="PF00858">
    <property type="entry name" value="ASC"/>
    <property type="match status" value="1"/>
</dbReference>
<gene>
    <name evidence="15" type="ORF">LSAA_10663</name>
</gene>
<keyword evidence="4 12" id="KW-0894">Sodium channel</keyword>
<evidence type="ECO:0000256" key="8">
    <source>
        <dbReference type="ARBA" id="ARBA00023065"/>
    </source>
</evidence>
<reference evidence="15" key="1">
    <citation type="submission" date="2021-02" db="EMBL/GenBank/DDBJ databases">
        <authorList>
            <person name="Bekaert M."/>
        </authorList>
    </citation>
    <scope>NUCLEOTIDE SEQUENCE</scope>
    <source>
        <strain evidence="15">IoA-00</strain>
    </source>
</reference>
<dbReference type="PANTHER" id="PTHR11690">
    <property type="entry name" value="AMILORIDE-SENSITIVE SODIUM CHANNEL-RELATED"/>
    <property type="match status" value="1"/>
</dbReference>
<dbReference type="Gene3D" id="1.10.287.770">
    <property type="entry name" value="YojJ-like"/>
    <property type="match status" value="1"/>
</dbReference>
<evidence type="ECO:0000256" key="10">
    <source>
        <dbReference type="ARBA" id="ARBA00023201"/>
    </source>
</evidence>
<dbReference type="PRINTS" id="PR01078">
    <property type="entry name" value="AMINACHANNEL"/>
</dbReference>
<feature type="region of interest" description="Disordered" evidence="13">
    <location>
        <begin position="233"/>
        <end position="258"/>
    </location>
</feature>
<evidence type="ECO:0000256" key="6">
    <source>
        <dbReference type="ARBA" id="ARBA00022989"/>
    </source>
</evidence>
<evidence type="ECO:0000256" key="11">
    <source>
        <dbReference type="ARBA" id="ARBA00023303"/>
    </source>
</evidence>
<feature type="transmembrane region" description="Helical" evidence="14">
    <location>
        <begin position="754"/>
        <end position="780"/>
    </location>
</feature>
<feature type="transmembrane region" description="Helical" evidence="14">
    <location>
        <begin position="262"/>
        <end position="289"/>
    </location>
</feature>
<feature type="compositionally biased region" description="Basic residues" evidence="13">
    <location>
        <begin position="247"/>
        <end position="258"/>
    </location>
</feature>
<keyword evidence="6 14" id="KW-1133">Transmembrane helix</keyword>
<keyword evidence="16" id="KW-1185">Reference proteome</keyword>
<organism evidence="15 16">
    <name type="scientific">Lepeophtheirus salmonis</name>
    <name type="common">Salmon louse</name>
    <name type="synonym">Caligus salmonis</name>
    <dbReference type="NCBI Taxonomy" id="72036"/>
    <lineage>
        <taxon>Eukaryota</taxon>
        <taxon>Metazoa</taxon>
        <taxon>Ecdysozoa</taxon>
        <taxon>Arthropoda</taxon>
        <taxon>Crustacea</taxon>
        <taxon>Multicrustacea</taxon>
        <taxon>Hexanauplia</taxon>
        <taxon>Copepoda</taxon>
        <taxon>Siphonostomatoida</taxon>
        <taxon>Caligidae</taxon>
        <taxon>Lepeophtheirus</taxon>
    </lineage>
</organism>
<dbReference type="PANTHER" id="PTHR11690:SF288">
    <property type="entry name" value="AMILORIDE-SENSITIVE NA+ CHANNEL-RELATED"/>
    <property type="match status" value="1"/>
</dbReference>